<dbReference type="PROSITE" id="PS50294">
    <property type="entry name" value="WD_REPEATS_REGION"/>
    <property type="match status" value="1"/>
</dbReference>
<dbReference type="PROSITE" id="PS50082">
    <property type="entry name" value="WD_REPEATS_2"/>
    <property type="match status" value="1"/>
</dbReference>
<keyword evidence="2" id="KW-0677">Repeat</keyword>
<evidence type="ECO:0000313" key="5">
    <source>
        <dbReference type="EMBL" id="BAM81889.1"/>
    </source>
</evidence>
<dbReference type="EMBL" id="AP006498">
    <property type="protein sequence ID" value="BAM81889.1"/>
    <property type="molecule type" value="Genomic_DNA"/>
</dbReference>
<evidence type="ECO:0000256" key="4">
    <source>
        <dbReference type="SAM" id="MobiDB-lite"/>
    </source>
</evidence>
<dbReference type="InterPro" id="IPR036322">
    <property type="entry name" value="WD40_repeat_dom_sf"/>
</dbReference>
<dbReference type="Pfam" id="PF00400">
    <property type="entry name" value="WD40"/>
    <property type="match status" value="4"/>
</dbReference>
<dbReference type="InterPro" id="IPR015943">
    <property type="entry name" value="WD40/YVTN_repeat-like_dom_sf"/>
</dbReference>
<feature type="compositionally biased region" description="Basic and acidic residues" evidence="4">
    <location>
        <begin position="44"/>
        <end position="54"/>
    </location>
</feature>
<reference evidence="5 6" key="1">
    <citation type="journal article" date="2004" name="Nature">
        <title>Genome sequence of the ultrasmall unicellular red alga Cyanidioschyzon merolae 10D.</title>
        <authorList>
            <person name="Matsuzaki M."/>
            <person name="Misumi O."/>
            <person name="Shin-i T."/>
            <person name="Maruyama S."/>
            <person name="Takahara M."/>
            <person name="Miyagishima S."/>
            <person name="Mori T."/>
            <person name="Nishida K."/>
            <person name="Yagisawa F."/>
            <person name="Nishida K."/>
            <person name="Yoshida Y."/>
            <person name="Nishimura Y."/>
            <person name="Nakao S."/>
            <person name="Kobayashi T."/>
            <person name="Momoyama Y."/>
            <person name="Higashiyama T."/>
            <person name="Minoda A."/>
            <person name="Sano M."/>
            <person name="Nomoto H."/>
            <person name="Oishi K."/>
            <person name="Hayashi H."/>
            <person name="Ohta F."/>
            <person name="Nishizaka S."/>
            <person name="Haga S."/>
            <person name="Miura S."/>
            <person name="Morishita T."/>
            <person name="Kabeya Y."/>
            <person name="Terasawa K."/>
            <person name="Suzuki Y."/>
            <person name="Ishii Y."/>
            <person name="Asakawa S."/>
            <person name="Takano H."/>
            <person name="Ohta N."/>
            <person name="Kuroiwa H."/>
            <person name="Tanaka K."/>
            <person name="Shimizu N."/>
            <person name="Sugano S."/>
            <person name="Sato N."/>
            <person name="Nozaki H."/>
            <person name="Ogasawara N."/>
            <person name="Kohara Y."/>
            <person name="Kuroiwa T."/>
        </authorList>
    </citation>
    <scope>NUCLEOTIDE SEQUENCE [LARGE SCALE GENOMIC DNA]</scope>
    <source>
        <strain evidence="5 6">10D</strain>
    </source>
</reference>
<accession>M1VA30</accession>
<evidence type="ECO:0000313" key="6">
    <source>
        <dbReference type="Proteomes" id="UP000007014"/>
    </source>
</evidence>
<evidence type="ECO:0000256" key="1">
    <source>
        <dbReference type="ARBA" id="ARBA00022574"/>
    </source>
</evidence>
<sequence length="530" mass="58073">MTKQVSASNAFDTVLTAARSAKKESPQTDSSALQEKHRRKPRADKRSIKQEHTPLDTVSSSDSAAPYCLESVPRNSSDGAPGLQPNGLCNVASWKNIQPLRTYVHQGAVHCLVMSPSGSVLLSASTRGSLCLWDAQVGDHIQLRELRDTREHVFNRYIEEYLTARFTPDERYVVAAGTRRDRHLWDFDESDCKVVPPAIKIFDVVSGEVLADLEGHLEEVFCVQIYRELGDHGPWMMMSCSQDGTVILWRFAANGTAFNTATKERVISLEALDVEQLDPNYVSGISLSEPTARDAIQALARQVGVAPNELNGESYIATWCALLPATAARYALVSVDTGLCVLDLKAGRVIAKFPALFTAICDSFLVLDDVDEAGTRYFSLAVHGVEALSGDGRNAEQIRPDRCLLCRLYVPMKDGDQWRLITEQELSHSTKYVSNVWPSRISAAAGQWVAAGTEHGTVCVWDLTNRGQHLLTLVGSHDNQSCVRDLIVHPTRPWLYSAADDGTIQVWAVPSPADAGDPHAPTSNGMCGSI</sequence>
<dbReference type="Gramene" id="CMP288CT">
    <property type="protein sequence ID" value="CMP288CT"/>
    <property type="gene ID" value="CMP288C"/>
</dbReference>
<dbReference type="PANTHER" id="PTHR44129">
    <property type="entry name" value="WD REPEAT-CONTAINING PROTEIN POP1"/>
    <property type="match status" value="1"/>
</dbReference>
<dbReference type="OMA" id="SYCDCAK"/>
<reference evidence="5 6" key="2">
    <citation type="journal article" date="2007" name="BMC Biol.">
        <title>A 100%-complete sequence reveals unusually simple genomic features in the hot-spring red alga Cyanidioschyzon merolae.</title>
        <authorList>
            <person name="Nozaki H."/>
            <person name="Takano H."/>
            <person name="Misumi O."/>
            <person name="Terasawa K."/>
            <person name="Matsuzaki M."/>
            <person name="Maruyama S."/>
            <person name="Nishida K."/>
            <person name="Yagisawa F."/>
            <person name="Yoshida Y."/>
            <person name="Fujiwara T."/>
            <person name="Takio S."/>
            <person name="Tamura K."/>
            <person name="Chung S.J."/>
            <person name="Nakamura S."/>
            <person name="Kuroiwa H."/>
            <person name="Tanaka K."/>
            <person name="Sato N."/>
            <person name="Kuroiwa T."/>
        </authorList>
    </citation>
    <scope>NUCLEOTIDE SEQUENCE [LARGE SCALE GENOMIC DNA]</scope>
    <source>
        <strain evidence="5 6">10D</strain>
    </source>
</reference>
<name>M1VA30_CYAM1</name>
<dbReference type="InterPro" id="IPR050349">
    <property type="entry name" value="WD_LIS1/nudF_dynein_reg"/>
</dbReference>
<keyword evidence="6" id="KW-1185">Reference proteome</keyword>
<dbReference type="InterPro" id="IPR001680">
    <property type="entry name" value="WD40_rpt"/>
</dbReference>
<dbReference type="SUPFAM" id="SSF50978">
    <property type="entry name" value="WD40 repeat-like"/>
    <property type="match status" value="1"/>
</dbReference>
<dbReference type="OrthoDB" id="5588835at2759"/>
<evidence type="ECO:0000256" key="3">
    <source>
        <dbReference type="PROSITE-ProRule" id="PRU00221"/>
    </source>
</evidence>
<dbReference type="HOGENOM" id="CLU_514251_0_0_1"/>
<dbReference type="RefSeq" id="XP_005537925.1">
    <property type="nucleotide sequence ID" value="XM_005537868.1"/>
</dbReference>
<evidence type="ECO:0000256" key="2">
    <source>
        <dbReference type="ARBA" id="ARBA00022737"/>
    </source>
</evidence>
<dbReference type="SMART" id="SM00320">
    <property type="entry name" value="WD40"/>
    <property type="match status" value="4"/>
</dbReference>
<dbReference type="Gene3D" id="2.130.10.10">
    <property type="entry name" value="YVTN repeat-like/Quinoprotein amine dehydrogenase"/>
    <property type="match status" value="2"/>
</dbReference>
<dbReference type="GeneID" id="16995887"/>
<dbReference type="KEGG" id="cme:CYME_CMP288C"/>
<dbReference type="Proteomes" id="UP000007014">
    <property type="component" value="Chromosome 16"/>
</dbReference>
<dbReference type="STRING" id="280699.M1VA30"/>
<dbReference type="AlphaFoldDB" id="M1VA30"/>
<dbReference type="eggNOG" id="ENOG502QTZJ">
    <property type="taxonomic scope" value="Eukaryota"/>
</dbReference>
<proteinExistence type="predicted"/>
<organism evidence="5 6">
    <name type="scientific">Cyanidioschyzon merolae (strain NIES-3377 / 10D)</name>
    <name type="common">Unicellular red alga</name>
    <dbReference type="NCBI Taxonomy" id="280699"/>
    <lineage>
        <taxon>Eukaryota</taxon>
        <taxon>Rhodophyta</taxon>
        <taxon>Bangiophyceae</taxon>
        <taxon>Cyanidiales</taxon>
        <taxon>Cyanidiaceae</taxon>
        <taxon>Cyanidioschyzon</taxon>
    </lineage>
</organism>
<feature type="region of interest" description="Disordered" evidence="4">
    <location>
        <begin position="17"/>
        <end position="62"/>
    </location>
</feature>
<gene>
    <name evidence="5" type="ORF">CYME_CMP288C</name>
</gene>
<protein>
    <submittedName>
        <fullName evidence="5">Uncharacterized protein</fullName>
    </submittedName>
</protein>
<feature type="repeat" description="WD" evidence="3">
    <location>
        <begin position="102"/>
        <end position="143"/>
    </location>
</feature>
<keyword evidence="1 3" id="KW-0853">WD repeat</keyword>